<organism evidence="5 6">
    <name type="scientific">Helicobacter bilis</name>
    <dbReference type="NCBI Taxonomy" id="37372"/>
    <lineage>
        <taxon>Bacteria</taxon>
        <taxon>Pseudomonadati</taxon>
        <taxon>Campylobacterota</taxon>
        <taxon>Epsilonproteobacteria</taxon>
        <taxon>Campylobacterales</taxon>
        <taxon>Helicobacteraceae</taxon>
        <taxon>Helicobacter</taxon>
    </lineage>
</organism>
<reference evidence="5 6" key="1">
    <citation type="submission" date="2017-02" db="EMBL/GenBank/DDBJ databases">
        <title>Whole genome sequencing of Helicobacter bilis strain AAQJH.</title>
        <authorList>
            <person name="Conlan S."/>
            <person name="Thomas P.J."/>
            <person name="Mullikin J."/>
            <person name="Palmore T.N."/>
            <person name="Frank K.M."/>
            <person name="Segre J.A."/>
        </authorList>
    </citation>
    <scope>NUCLEOTIDE SEQUENCE [LARGE SCALE GENOMIC DNA]</scope>
    <source>
        <strain evidence="5 6">AAQJH</strain>
    </source>
</reference>
<keyword evidence="3 5" id="KW-0067">ATP-binding</keyword>
<dbReference type="GO" id="GO:0005524">
    <property type="term" value="F:ATP binding"/>
    <property type="evidence" value="ECO:0007669"/>
    <property type="project" value="UniProtKB-KW"/>
</dbReference>
<dbReference type="Gene3D" id="3.40.50.300">
    <property type="entry name" value="P-loop containing nucleotide triphosphate hydrolases"/>
    <property type="match status" value="1"/>
</dbReference>
<dbReference type="InterPro" id="IPR050319">
    <property type="entry name" value="ABC_transp_ATP-bind"/>
</dbReference>
<dbReference type="RefSeq" id="WP_077389098.1">
    <property type="nucleotide sequence ID" value="NZ_CP019645.1"/>
</dbReference>
<keyword evidence="2" id="KW-0547">Nucleotide-binding</keyword>
<dbReference type="InterPro" id="IPR003593">
    <property type="entry name" value="AAA+_ATPase"/>
</dbReference>
<dbReference type="InterPro" id="IPR017871">
    <property type="entry name" value="ABC_transporter-like_CS"/>
</dbReference>
<proteinExistence type="predicted"/>
<accession>A0A1Q2LI51</accession>
<dbReference type="GO" id="GO:0016887">
    <property type="term" value="F:ATP hydrolysis activity"/>
    <property type="evidence" value="ECO:0007669"/>
    <property type="project" value="InterPro"/>
</dbReference>
<dbReference type="SMART" id="SM00382">
    <property type="entry name" value="AAA"/>
    <property type="match status" value="1"/>
</dbReference>
<dbReference type="InterPro" id="IPR027417">
    <property type="entry name" value="P-loop_NTPase"/>
</dbReference>
<evidence type="ECO:0000313" key="5">
    <source>
        <dbReference type="EMBL" id="AQQ60144.1"/>
    </source>
</evidence>
<dbReference type="KEGG" id="hbl:XJ32_08615"/>
<dbReference type="PANTHER" id="PTHR43776">
    <property type="entry name" value="TRANSPORT ATP-BINDING PROTEIN"/>
    <property type="match status" value="1"/>
</dbReference>
<evidence type="ECO:0000259" key="4">
    <source>
        <dbReference type="PROSITE" id="PS50893"/>
    </source>
</evidence>
<name>A0A1Q2LI51_9HELI</name>
<sequence>MRLEVCNINHTFTYNTFFKKHTKQILNNVSFKMKQGENIALIGPSGCGKSTLAKIIAQLQKPQSGQILFNGKAVNLENLQQKKEFYKQAQILFQDPLSSLNPRYNVLEHLQEPLNHLLNIQSKSAQLQKIYPILEQLDLPNSILYHYPAMLSGGQAQRVCIARMLLIKPLFVILDETTSGLDYELQEEIWNLFLDMQKTYNTTFLFITHDLILARKYCQRIILMEEGKIIEDLNANDEFKSNLGKEFDACFHAVL</sequence>
<dbReference type="PROSITE" id="PS50893">
    <property type="entry name" value="ABC_TRANSPORTER_2"/>
    <property type="match status" value="1"/>
</dbReference>
<feature type="domain" description="ABC transporter" evidence="4">
    <location>
        <begin position="3"/>
        <end position="251"/>
    </location>
</feature>
<protein>
    <submittedName>
        <fullName evidence="5">Nickel transporter ATP-binding protein</fullName>
    </submittedName>
</protein>
<keyword evidence="1" id="KW-0813">Transport</keyword>
<dbReference type="PROSITE" id="PS00211">
    <property type="entry name" value="ABC_TRANSPORTER_1"/>
    <property type="match status" value="1"/>
</dbReference>
<dbReference type="CDD" id="cd03257">
    <property type="entry name" value="ABC_NikE_OppD_transporters"/>
    <property type="match status" value="1"/>
</dbReference>
<dbReference type="InterPro" id="IPR003439">
    <property type="entry name" value="ABC_transporter-like_ATP-bd"/>
</dbReference>
<dbReference type="EMBL" id="CP019645">
    <property type="protein sequence ID" value="AQQ60144.1"/>
    <property type="molecule type" value="Genomic_DNA"/>
</dbReference>
<dbReference type="Proteomes" id="UP000188298">
    <property type="component" value="Chromosome"/>
</dbReference>
<evidence type="ECO:0000256" key="3">
    <source>
        <dbReference type="ARBA" id="ARBA00022840"/>
    </source>
</evidence>
<evidence type="ECO:0000256" key="1">
    <source>
        <dbReference type="ARBA" id="ARBA00022448"/>
    </source>
</evidence>
<dbReference type="Pfam" id="PF00005">
    <property type="entry name" value="ABC_tran"/>
    <property type="match status" value="1"/>
</dbReference>
<gene>
    <name evidence="5" type="ORF">XJ32_08615</name>
</gene>
<evidence type="ECO:0000313" key="6">
    <source>
        <dbReference type="Proteomes" id="UP000188298"/>
    </source>
</evidence>
<dbReference type="SUPFAM" id="SSF52540">
    <property type="entry name" value="P-loop containing nucleoside triphosphate hydrolases"/>
    <property type="match status" value="1"/>
</dbReference>
<dbReference type="AlphaFoldDB" id="A0A1Q2LI51"/>
<dbReference type="GO" id="GO:0055085">
    <property type="term" value="P:transmembrane transport"/>
    <property type="evidence" value="ECO:0007669"/>
    <property type="project" value="UniProtKB-ARBA"/>
</dbReference>
<evidence type="ECO:0000256" key="2">
    <source>
        <dbReference type="ARBA" id="ARBA00022741"/>
    </source>
</evidence>